<dbReference type="Proteomes" id="UP000224006">
    <property type="component" value="Chromosome XI"/>
</dbReference>
<organism evidence="2 3">
    <name type="scientific">Besnoitia besnoiti</name>
    <name type="common">Apicomplexan protozoan</name>
    <dbReference type="NCBI Taxonomy" id="94643"/>
    <lineage>
        <taxon>Eukaryota</taxon>
        <taxon>Sar</taxon>
        <taxon>Alveolata</taxon>
        <taxon>Apicomplexa</taxon>
        <taxon>Conoidasida</taxon>
        <taxon>Coccidia</taxon>
        <taxon>Eucoccidiorida</taxon>
        <taxon>Eimeriorina</taxon>
        <taxon>Sarcocystidae</taxon>
        <taxon>Besnoitia</taxon>
    </lineage>
</organism>
<evidence type="ECO:0000256" key="1">
    <source>
        <dbReference type="SAM" id="MobiDB-lite"/>
    </source>
</evidence>
<sequence>MRTLKKLTSMLSQHHTEWANADPTGTMSPEKLTALVTSATVMQPEGVDLSSLNRVLENWKQQISQGPVVSMIPGVPTPPQFLQPASPLATYGMPTATGQPGLASAMANFAQFPPAQYALPPVPFFQIAPQPGYQLASAAVAPGPRENGTGPSQVALSQTIRDGLKVLGGDGANMQAKKMRSPKHLKADATPGEATKKIAELSADHSVCDAGRDELSRRCSDMKTKKRARCQQELGADAAPASPPQRDRNRPAGSGSKEGSQPSSCCILLTHCPLYLYRDRRHSSTAGLLNLDEHKYMLAGDPSASSHAEAFSFPFLDKIQAQLRQLHQPVQRCRNGHGDAVGAQTRGMAAASEAARRNALALAEDRRLLLEASMRSDVVHQCLLNILDSIVVSQLRTGVPHFASGADARETAKVWKRQAGAKESPTPAHSSGVHLDILLHTLDGKLLRVSPSFRVPRNFKVFKKVASMALSSPTGKLCATPTARTEKCRRHGWGSAEKDRAQADDEDSAEEDRQAGSLPEEEETLIEVLQPPFWRHLPEQFSILTGGYEFDSKTCFYLGDSLCLLDIELEFWQLEASYCAEPAEMVLCYGLGYKA</sequence>
<dbReference type="SUPFAM" id="SSF75217">
    <property type="entry name" value="alpha/beta knot"/>
    <property type="match status" value="1"/>
</dbReference>
<name>A0A2A9M2L9_BESBE</name>
<dbReference type="EMBL" id="NWUJ01000012">
    <property type="protein sequence ID" value="PFH32215.1"/>
    <property type="molecule type" value="Genomic_DNA"/>
</dbReference>
<proteinExistence type="predicted"/>
<evidence type="ECO:0000313" key="3">
    <source>
        <dbReference type="Proteomes" id="UP000224006"/>
    </source>
</evidence>
<reference evidence="2 3" key="1">
    <citation type="submission" date="2017-09" db="EMBL/GenBank/DDBJ databases">
        <title>Genome sequencing of Besnoitia besnoiti strain Bb-Ger1.</title>
        <authorList>
            <person name="Schares G."/>
            <person name="Venepally P."/>
            <person name="Lorenzi H.A."/>
        </authorList>
    </citation>
    <scope>NUCLEOTIDE SEQUENCE [LARGE SCALE GENOMIC DNA]</scope>
    <source>
        <strain evidence="2 3">Bb-Ger1</strain>
    </source>
</reference>
<comment type="caution">
    <text evidence="2">The sequence shown here is derived from an EMBL/GenBank/DDBJ whole genome shotgun (WGS) entry which is preliminary data.</text>
</comment>
<dbReference type="RefSeq" id="XP_029216224.1">
    <property type="nucleotide sequence ID" value="XM_029360865.1"/>
</dbReference>
<dbReference type="InterPro" id="IPR029026">
    <property type="entry name" value="tRNA_m1G_MTases_N"/>
</dbReference>
<feature type="region of interest" description="Disordered" evidence="1">
    <location>
        <begin position="489"/>
        <end position="521"/>
    </location>
</feature>
<dbReference type="KEGG" id="bbes:BESB_021560"/>
<accession>A0A2A9M2L9</accession>
<dbReference type="AlphaFoldDB" id="A0A2A9M2L9"/>
<feature type="region of interest" description="Disordered" evidence="1">
    <location>
        <begin position="219"/>
        <end position="263"/>
    </location>
</feature>
<protein>
    <submittedName>
        <fullName evidence="2">Uncharacterized protein</fullName>
    </submittedName>
</protein>
<dbReference type="Gene3D" id="3.40.1280.10">
    <property type="match status" value="1"/>
</dbReference>
<dbReference type="InterPro" id="IPR029028">
    <property type="entry name" value="Alpha/beta_knot_MTases"/>
</dbReference>
<dbReference type="VEuPathDB" id="ToxoDB:BESB_021560"/>
<dbReference type="OrthoDB" id="269804at2759"/>
<feature type="region of interest" description="Disordered" evidence="1">
    <location>
        <begin position="168"/>
        <end position="191"/>
    </location>
</feature>
<evidence type="ECO:0000313" key="2">
    <source>
        <dbReference type="EMBL" id="PFH32215.1"/>
    </source>
</evidence>
<gene>
    <name evidence="2" type="ORF">BESB_021560</name>
</gene>
<keyword evidence="3" id="KW-1185">Reference proteome</keyword>
<dbReference type="GeneID" id="40307217"/>